<feature type="transmembrane region" description="Helical" evidence="1">
    <location>
        <begin position="145"/>
        <end position="170"/>
    </location>
</feature>
<dbReference type="InterPro" id="IPR046079">
    <property type="entry name" value="DUF6097"/>
</dbReference>
<protein>
    <submittedName>
        <fullName evidence="2">Uncharacterized protein</fullName>
    </submittedName>
</protein>
<name>A0A261UCC9_9BORD</name>
<reference evidence="2 3" key="1">
    <citation type="submission" date="2017-05" db="EMBL/GenBank/DDBJ databases">
        <title>Complete and WGS of Bordetella genogroups.</title>
        <authorList>
            <person name="Spilker T."/>
            <person name="LiPuma J."/>
        </authorList>
    </citation>
    <scope>NUCLEOTIDE SEQUENCE [LARGE SCALE GENOMIC DNA]</scope>
    <source>
        <strain evidence="2 3">AU9919</strain>
    </source>
</reference>
<sequence>MRRSDSCGIGATISVAAPAFLISRACRSVCFSYEFAVNFLYNLGASLQFLSFAKQQLQGMHALIHAKQIPVEKSQDFFQQATDLERALGDQSYAQSLRRYQNAKKCLVTVASLILAIAVILYALSLFGPTSGTIKAAAGQLMSDFMLFATTISIVAGVLLVGLIGAHFYIRSLEKKLIGKNLSALWAKILQHWAPDLAAKQDIASLDPESIAQFVAVQTRIQDVNLDLK</sequence>
<dbReference type="Proteomes" id="UP000216885">
    <property type="component" value="Unassembled WGS sequence"/>
</dbReference>
<keyword evidence="1" id="KW-1133">Transmembrane helix</keyword>
<evidence type="ECO:0000313" key="2">
    <source>
        <dbReference type="EMBL" id="OZI59042.1"/>
    </source>
</evidence>
<dbReference type="AlphaFoldDB" id="A0A261UCC9"/>
<dbReference type="EMBL" id="NEVQ01000008">
    <property type="protein sequence ID" value="OZI59042.1"/>
    <property type="molecule type" value="Genomic_DNA"/>
</dbReference>
<keyword evidence="1" id="KW-0472">Membrane</keyword>
<dbReference type="Pfam" id="PF19592">
    <property type="entry name" value="DUF6097"/>
    <property type="match status" value="1"/>
</dbReference>
<comment type="caution">
    <text evidence="2">The sequence shown here is derived from an EMBL/GenBank/DDBJ whole genome shotgun (WGS) entry which is preliminary data.</text>
</comment>
<evidence type="ECO:0000313" key="3">
    <source>
        <dbReference type="Proteomes" id="UP000216885"/>
    </source>
</evidence>
<feature type="transmembrane region" description="Helical" evidence="1">
    <location>
        <begin position="106"/>
        <end position="125"/>
    </location>
</feature>
<gene>
    <name evidence="2" type="ORF">CAL20_05250</name>
</gene>
<proteinExistence type="predicted"/>
<organism evidence="2 3">
    <name type="scientific">Bordetella genomosp. 4</name>
    <dbReference type="NCBI Taxonomy" id="463044"/>
    <lineage>
        <taxon>Bacteria</taxon>
        <taxon>Pseudomonadati</taxon>
        <taxon>Pseudomonadota</taxon>
        <taxon>Betaproteobacteria</taxon>
        <taxon>Burkholderiales</taxon>
        <taxon>Alcaligenaceae</taxon>
        <taxon>Bordetella</taxon>
    </lineage>
</organism>
<evidence type="ECO:0000256" key="1">
    <source>
        <dbReference type="SAM" id="Phobius"/>
    </source>
</evidence>
<keyword evidence="3" id="KW-1185">Reference proteome</keyword>
<keyword evidence="1" id="KW-0812">Transmembrane</keyword>
<accession>A0A261UCC9</accession>